<dbReference type="OrthoDB" id="7848279at2"/>
<proteinExistence type="predicted"/>
<reference evidence="2 3" key="1">
    <citation type="submission" date="2019-04" db="EMBL/GenBank/DDBJ databases">
        <authorList>
            <person name="Li J."/>
        </authorList>
    </citation>
    <scope>NUCLEOTIDE SEQUENCE [LARGE SCALE GENOMIC DNA]</scope>
    <source>
        <strain evidence="2 3">CCTCC AB2016182</strain>
    </source>
</reference>
<feature type="chain" id="PRO_5020530330" evidence="1">
    <location>
        <begin position="23"/>
        <end position="410"/>
    </location>
</feature>
<evidence type="ECO:0000313" key="3">
    <source>
        <dbReference type="Proteomes" id="UP000306223"/>
    </source>
</evidence>
<keyword evidence="3" id="KW-1185">Reference proteome</keyword>
<dbReference type="RefSeq" id="WP_136857438.1">
    <property type="nucleotide sequence ID" value="NZ_SUNH01000020.1"/>
</dbReference>
<dbReference type="Gene3D" id="2.60.120.380">
    <property type="match status" value="2"/>
</dbReference>
<gene>
    <name evidence="2" type="ORF">FA740_14220</name>
</gene>
<accession>A0A4U0R3J1</accession>
<dbReference type="Proteomes" id="UP000306223">
    <property type="component" value="Unassembled WGS sequence"/>
</dbReference>
<dbReference type="AlphaFoldDB" id="A0A4U0R3J1"/>
<organism evidence="2 3">
    <name type="scientific">Paracoccus hibiscisoli</name>
    <dbReference type="NCBI Taxonomy" id="2023261"/>
    <lineage>
        <taxon>Bacteria</taxon>
        <taxon>Pseudomonadati</taxon>
        <taxon>Pseudomonadota</taxon>
        <taxon>Alphaproteobacteria</taxon>
        <taxon>Rhodobacterales</taxon>
        <taxon>Paracoccaceae</taxon>
        <taxon>Paracoccus</taxon>
    </lineage>
</organism>
<comment type="caution">
    <text evidence="2">The sequence shown here is derived from an EMBL/GenBank/DDBJ whole genome shotgun (WGS) entry which is preliminary data.</text>
</comment>
<evidence type="ECO:0000313" key="2">
    <source>
        <dbReference type="EMBL" id="TJZ82764.1"/>
    </source>
</evidence>
<sequence length="410" mass="43184">MSLMSRLAPLPLALLAALPAQAQDAPATEGPICSGLPALWLGDSAETSDMTTADAPLMRQMTTTASTSPYAMFRVTGAMQALRLEAQSDGDPALRLETPEGDLLAENDDAIGLNSRIEQSVGPGDYCVQLRAIGNADMTATVQLTRPEMPALLADPVDTTIAACTPDTPADDWAEGPLEAALPLRTDSDGTVRYFRFSLESNASLTLRAVSEGLDPTMILFDGAGTEIAANDDADGLNSRLDFPNGLAAGQYCLGVAPLSAGEGVITVSAEALDRDAFLRSAWRRGELPPPLDGDYAMQTIDLATTPETVVLQDGSAQWLTFTLERETALVVSAYGGLVGVDSKLALFDRSGAVVAQDDDSGGNTDARIGPVVLEAGRYRLALTDVNRPDQAGAPIRPVGLVFERFERVE</sequence>
<protein>
    <submittedName>
        <fullName evidence="2">Uncharacterized protein</fullName>
    </submittedName>
</protein>
<dbReference type="NCBIfam" id="NF038127">
    <property type="entry name" value="FDP_fam"/>
    <property type="match status" value="2"/>
</dbReference>
<keyword evidence="1" id="KW-0732">Signal</keyword>
<dbReference type="EMBL" id="SUNH01000020">
    <property type="protein sequence ID" value="TJZ82764.1"/>
    <property type="molecule type" value="Genomic_DNA"/>
</dbReference>
<feature type="signal peptide" evidence="1">
    <location>
        <begin position="1"/>
        <end position="22"/>
    </location>
</feature>
<evidence type="ECO:0000256" key="1">
    <source>
        <dbReference type="SAM" id="SignalP"/>
    </source>
</evidence>
<name>A0A4U0R3J1_9RHOB</name>